<dbReference type="OrthoDB" id="7206991at2"/>
<reference evidence="2 3" key="1">
    <citation type="submission" date="2016-11" db="EMBL/GenBank/DDBJ databases">
        <authorList>
            <person name="Jaros S."/>
            <person name="Januszkiewicz K."/>
            <person name="Wedrychowicz H."/>
        </authorList>
    </citation>
    <scope>NUCLEOTIDE SEQUENCE [LARGE SCALE GENOMIC DNA]</scope>
    <source>
        <strain evidence="2 3">GAS138</strain>
    </source>
</reference>
<dbReference type="InterPro" id="IPR021880">
    <property type="entry name" value="DUF3489"/>
</dbReference>
<accession>A0A1M5X527</accession>
<dbReference type="AlphaFoldDB" id="A0A1M5X527"/>
<evidence type="ECO:0000256" key="1">
    <source>
        <dbReference type="SAM" id="MobiDB-lite"/>
    </source>
</evidence>
<evidence type="ECO:0000313" key="3">
    <source>
        <dbReference type="Proteomes" id="UP000189796"/>
    </source>
</evidence>
<dbReference type="Proteomes" id="UP000189796">
    <property type="component" value="Chromosome I"/>
</dbReference>
<name>A0A1M5X527_9BRAD</name>
<organism evidence="2 3">
    <name type="scientific">Bradyrhizobium erythrophlei</name>
    <dbReference type="NCBI Taxonomy" id="1437360"/>
    <lineage>
        <taxon>Bacteria</taxon>
        <taxon>Pseudomonadati</taxon>
        <taxon>Pseudomonadota</taxon>
        <taxon>Alphaproteobacteria</taxon>
        <taxon>Hyphomicrobiales</taxon>
        <taxon>Nitrobacteraceae</taxon>
        <taxon>Bradyrhizobium</taxon>
    </lineage>
</organism>
<dbReference type="Pfam" id="PF11994">
    <property type="entry name" value="DUF3489"/>
    <property type="match status" value="1"/>
</dbReference>
<sequence length="118" mass="12792">MTKTRSKPKAAARFTSRSASKSKSRTRLAPSSSKTAMRPDTKHARILAMLRTPTGTTIAAIMTATDWRQHSVRSVLAGVVRKKLGLNLVSEQPDHSASFGDSITASTQIRFSVHTAAR</sequence>
<evidence type="ECO:0000313" key="2">
    <source>
        <dbReference type="EMBL" id="SHH94939.1"/>
    </source>
</evidence>
<protein>
    <recommendedName>
        <fullName evidence="4">DUF3489 domain-containing protein</fullName>
    </recommendedName>
</protein>
<feature type="region of interest" description="Disordered" evidence="1">
    <location>
        <begin position="1"/>
        <end position="41"/>
    </location>
</feature>
<proteinExistence type="predicted"/>
<feature type="compositionally biased region" description="Basic residues" evidence="1">
    <location>
        <begin position="1"/>
        <end position="10"/>
    </location>
</feature>
<dbReference type="EMBL" id="LT670817">
    <property type="protein sequence ID" value="SHH94939.1"/>
    <property type="molecule type" value="Genomic_DNA"/>
</dbReference>
<evidence type="ECO:0008006" key="4">
    <source>
        <dbReference type="Google" id="ProtNLM"/>
    </source>
</evidence>
<gene>
    <name evidence="2" type="ORF">SAMN05443248_7028</name>
</gene>